<dbReference type="RefSeq" id="XP_016241065.1">
    <property type="nucleotide sequence ID" value="XM_016375789.1"/>
</dbReference>
<organism evidence="3 4">
    <name type="scientific">Exophiala spinifera</name>
    <dbReference type="NCBI Taxonomy" id="91928"/>
    <lineage>
        <taxon>Eukaryota</taxon>
        <taxon>Fungi</taxon>
        <taxon>Dikarya</taxon>
        <taxon>Ascomycota</taxon>
        <taxon>Pezizomycotina</taxon>
        <taxon>Eurotiomycetes</taxon>
        <taxon>Chaetothyriomycetidae</taxon>
        <taxon>Chaetothyriales</taxon>
        <taxon>Herpotrichiellaceae</taxon>
        <taxon>Exophiala</taxon>
    </lineage>
</organism>
<keyword evidence="4" id="KW-1185">Reference proteome</keyword>
<proteinExistence type="predicted"/>
<dbReference type="PANTHER" id="PTHR24148:SF81">
    <property type="entry name" value="HETEROKARYON INCOMPATIBILITY DOMAIN-CONTAINING PROTEIN"/>
    <property type="match status" value="1"/>
</dbReference>
<dbReference type="Proteomes" id="UP000053328">
    <property type="component" value="Unassembled WGS sequence"/>
</dbReference>
<accession>A0A0D2CBC5</accession>
<gene>
    <name evidence="3" type="ORF">PV08_01427</name>
</gene>
<feature type="compositionally biased region" description="Polar residues" evidence="1">
    <location>
        <begin position="15"/>
        <end position="24"/>
    </location>
</feature>
<evidence type="ECO:0000313" key="4">
    <source>
        <dbReference type="Proteomes" id="UP000053328"/>
    </source>
</evidence>
<feature type="domain" description="Heterokaryon incompatibility" evidence="2">
    <location>
        <begin position="80"/>
        <end position="225"/>
    </location>
</feature>
<sequence>MSGLATVRMAANQSVHRSGSTRISDISIPPQGGSTTEFQYEELDPSVDCMRLIELDPGGDADDVPRCKLIHVTFGQKPRYQALSYMWGDVTIKKKISVEGKELLVGQNLWDALRYLRNCGSSRHYWIDAICINQANIFERNRQLRIMPHIYMRAQTVLVWLGRKYAKYRAEDWQVWMDWRVDGKSDMSFSASELVARMEQKQLISTMSLELCSDDYWNRVWIVQEIGMARTIQVCFKECRMTWNTFIHRLTLSCGGNGNGPFILERMLRNKHHRGHTLRELLENHQQAVCKDPRDKIYGFVGLAADARMFPMDYRKPLLEVWKDTMTVMYGHAPFGHDMVLCASLVKNLLGGRHVASKEQVAREYASRTEPPLRIDNKDPRYPTFDLTAYVAGMIICIGPSTAHMMGDLDAVDEWRAQIQQNFPDESVDADHDNDLLVEVLLNAENDDPDLLSLSRLHVCWSAPKVLCEKIQNCRMRSKLEVRSGNFKDEGPRASPMASDIEPQGPKITEALVPASTPRLYQMKRIIPQSSPWKMGIVAGEAQVGDLICWIPRVKKAVAVRINDGWLEIIGTAMAPTKLFWKGTQNRTNYFESDEELELHLDLDSAYVLLT</sequence>
<feature type="region of interest" description="Disordered" evidence="1">
    <location>
        <begin position="15"/>
        <end position="35"/>
    </location>
</feature>
<dbReference type="EMBL" id="KN847492">
    <property type="protein sequence ID" value="KIW20849.1"/>
    <property type="molecule type" value="Genomic_DNA"/>
</dbReference>
<dbReference type="STRING" id="91928.A0A0D2CBC5"/>
<dbReference type="HOGENOM" id="CLU_004184_11_0_1"/>
<dbReference type="OrthoDB" id="3557394at2759"/>
<dbReference type="VEuPathDB" id="FungiDB:PV08_01427"/>
<name>A0A0D2CBC5_9EURO</name>
<dbReference type="GeneID" id="27328510"/>
<evidence type="ECO:0000259" key="2">
    <source>
        <dbReference type="Pfam" id="PF06985"/>
    </source>
</evidence>
<protein>
    <recommendedName>
        <fullName evidence="2">Heterokaryon incompatibility domain-containing protein</fullName>
    </recommendedName>
</protein>
<dbReference type="PANTHER" id="PTHR24148">
    <property type="entry name" value="ANKYRIN REPEAT DOMAIN-CONTAINING PROTEIN 39 HOMOLOG-RELATED"/>
    <property type="match status" value="1"/>
</dbReference>
<feature type="region of interest" description="Disordered" evidence="1">
    <location>
        <begin position="485"/>
        <end position="504"/>
    </location>
</feature>
<reference evidence="3 4" key="1">
    <citation type="submission" date="2015-01" db="EMBL/GenBank/DDBJ databases">
        <title>The Genome Sequence of Exophiala spinifera CBS89968.</title>
        <authorList>
            <consortium name="The Broad Institute Genomics Platform"/>
            <person name="Cuomo C."/>
            <person name="de Hoog S."/>
            <person name="Gorbushina A."/>
            <person name="Stielow B."/>
            <person name="Teixiera M."/>
            <person name="Abouelleil A."/>
            <person name="Chapman S.B."/>
            <person name="Priest M."/>
            <person name="Young S.K."/>
            <person name="Wortman J."/>
            <person name="Nusbaum C."/>
            <person name="Birren B."/>
        </authorList>
    </citation>
    <scope>NUCLEOTIDE SEQUENCE [LARGE SCALE GENOMIC DNA]</scope>
    <source>
        <strain evidence="3 4">CBS 89968</strain>
    </source>
</reference>
<dbReference type="AlphaFoldDB" id="A0A0D2CBC5"/>
<dbReference type="Pfam" id="PF06985">
    <property type="entry name" value="HET"/>
    <property type="match status" value="1"/>
</dbReference>
<evidence type="ECO:0000256" key="1">
    <source>
        <dbReference type="SAM" id="MobiDB-lite"/>
    </source>
</evidence>
<dbReference type="InterPro" id="IPR010730">
    <property type="entry name" value="HET"/>
</dbReference>
<evidence type="ECO:0000313" key="3">
    <source>
        <dbReference type="EMBL" id="KIW20849.1"/>
    </source>
</evidence>
<dbReference type="InterPro" id="IPR052895">
    <property type="entry name" value="HetReg/Transcr_Mod"/>
</dbReference>